<organism evidence="3 4">
    <name type="scientific">Propioniciclava tarda</name>
    <dbReference type="NCBI Taxonomy" id="433330"/>
    <lineage>
        <taxon>Bacteria</taxon>
        <taxon>Bacillati</taxon>
        <taxon>Actinomycetota</taxon>
        <taxon>Actinomycetes</taxon>
        <taxon>Propionibacteriales</taxon>
        <taxon>Propionibacteriaceae</taxon>
        <taxon>Propioniciclava</taxon>
    </lineage>
</organism>
<feature type="domain" description="AB hydrolase-1" evidence="2">
    <location>
        <begin position="4"/>
        <end position="204"/>
    </location>
</feature>
<protein>
    <recommendedName>
        <fullName evidence="2">AB hydrolase-1 domain-containing protein</fullName>
    </recommendedName>
</protein>
<dbReference type="InterPro" id="IPR050266">
    <property type="entry name" value="AB_hydrolase_sf"/>
</dbReference>
<sequence>MKLLVFVHGLGQLPQTWQDQVTAMPSDQFKAVAPWIKGLRPGKLGAFSVDAAADELLGLLNTYGVESMALVGSGLGAVVALAAAERSPDCVSDLVVEGVALKYGRLAMGAQKAMIRALPDARWAATGLNRTSVLSVLDGLAGIDLERDLGSVRARTLAIVGAHDSTQRPASDAVAAGVPGARLTVIPDASDPVHLSAPEAFNAALWGFLDAAAS</sequence>
<reference evidence="3 4" key="1">
    <citation type="submission" date="2019-01" db="EMBL/GenBank/DDBJ databases">
        <title>Lactibacter flavus gen. nov., sp. nov., a novel bacterium of the family Propionibacteriaceae isolated from raw milk and dairy products.</title>
        <authorList>
            <person name="Huptas C."/>
            <person name="Wenning M."/>
            <person name="Breitenwieser F."/>
            <person name="Doll E."/>
            <person name="Von Neubeck M."/>
            <person name="Busse H.-J."/>
            <person name="Scherer S."/>
        </authorList>
    </citation>
    <scope>NUCLEOTIDE SEQUENCE [LARGE SCALE GENOMIC DNA]</scope>
    <source>
        <strain evidence="3 4">DSM 22130</strain>
    </source>
</reference>
<dbReference type="InterPro" id="IPR000073">
    <property type="entry name" value="AB_hydrolase_1"/>
</dbReference>
<accession>A0A4Q9KMW0</accession>
<dbReference type="Gene3D" id="3.40.50.1820">
    <property type="entry name" value="alpha/beta hydrolase"/>
    <property type="match status" value="1"/>
</dbReference>
<dbReference type="AlphaFoldDB" id="A0A4Q9KMW0"/>
<evidence type="ECO:0000256" key="1">
    <source>
        <dbReference type="ARBA" id="ARBA00022801"/>
    </source>
</evidence>
<dbReference type="SUPFAM" id="SSF53474">
    <property type="entry name" value="alpha/beta-Hydrolases"/>
    <property type="match status" value="1"/>
</dbReference>
<keyword evidence="1" id="KW-0378">Hydrolase</keyword>
<dbReference type="InterPro" id="IPR029058">
    <property type="entry name" value="AB_hydrolase_fold"/>
</dbReference>
<gene>
    <name evidence="3" type="ORF">ET996_05790</name>
</gene>
<dbReference type="PANTHER" id="PTHR43798:SF31">
    <property type="entry name" value="AB HYDROLASE SUPERFAMILY PROTEIN YCLE"/>
    <property type="match status" value="1"/>
</dbReference>
<evidence type="ECO:0000313" key="4">
    <source>
        <dbReference type="Proteomes" id="UP000291933"/>
    </source>
</evidence>
<dbReference type="GO" id="GO:0016787">
    <property type="term" value="F:hydrolase activity"/>
    <property type="evidence" value="ECO:0007669"/>
    <property type="project" value="UniProtKB-KW"/>
</dbReference>
<evidence type="ECO:0000259" key="2">
    <source>
        <dbReference type="Pfam" id="PF12697"/>
    </source>
</evidence>
<proteinExistence type="predicted"/>
<dbReference type="EMBL" id="SDMR01000005">
    <property type="protein sequence ID" value="TBT95320.1"/>
    <property type="molecule type" value="Genomic_DNA"/>
</dbReference>
<dbReference type="Pfam" id="PF12697">
    <property type="entry name" value="Abhydrolase_6"/>
    <property type="match status" value="1"/>
</dbReference>
<keyword evidence="4" id="KW-1185">Reference proteome</keyword>
<comment type="caution">
    <text evidence="3">The sequence shown here is derived from an EMBL/GenBank/DDBJ whole genome shotgun (WGS) entry which is preliminary data.</text>
</comment>
<dbReference type="PANTHER" id="PTHR43798">
    <property type="entry name" value="MONOACYLGLYCEROL LIPASE"/>
    <property type="match status" value="1"/>
</dbReference>
<evidence type="ECO:0000313" key="3">
    <source>
        <dbReference type="EMBL" id="TBT95320.1"/>
    </source>
</evidence>
<dbReference type="OrthoDB" id="7958481at2"/>
<name>A0A4Q9KMW0_PROTD</name>
<dbReference type="RefSeq" id="WP_131171616.1">
    <property type="nucleotide sequence ID" value="NZ_FXTL01000008.1"/>
</dbReference>
<dbReference type="Proteomes" id="UP000291933">
    <property type="component" value="Unassembled WGS sequence"/>
</dbReference>
<dbReference type="GO" id="GO:0016020">
    <property type="term" value="C:membrane"/>
    <property type="evidence" value="ECO:0007669"/>
    <property type="project" value="TreeGrafter"/>
</dbReference>